<comment type="caution">
    <text evidence="2">The sequence shown here is derived from an EMBL/GenBank/DDBJ whole genome shotgun (WGS) entry which is preliminary data.</text>
</comment>
<organism evidence="2 3">
    <name type="scientific">Dyella choica</name>
    <dbReference type="NCBI Taxonomy" id="1927959"/>
    <lineage>
        <taxon>Bacteria</taxon>
        <taxon>Pseudomonadati</taxon>
        <taxon>Pseudomonadota</taxon>
        <taxon>Gammaproteobacteria</taxon>
        <taxon>Lysobacterales</taxon>
        <taxon>Rhodanobacteraceae</taxon>
        <taxon>Dyella</taxon>
    </lineage>
</organism>
<gene>
    <name evidence="2" type="ORF">EKH80_04245</name>
</gene>
<evidence type="ECO:0000313" key="2">
    <source>
        <dbReference type="EMBL" id="RUL79016.1"/>
    </source>
</evidence>
<feature type="compositionally biased region" description="Polar residues" evidence="1">
    <location>
        <begin position="1"/>
        <end position="10"/>
    </location>
</feature>
<dbReference type="EMBL" id="RYYV01000002">
    <property type="protein sequence ID" value="RUL79016.1"/>
    <property type="molecule type" value="Genomic_DNA"/>
</dbReference>
<dbReference type="RefSeq" id="WP_126683473.1">
    <property type="nucleotide sequence ID" value="NZ_RYYV01000002.1"/>
</dbReference>
<evidence type="ECO:0000256" key="1">
    <source>
        <dbReference type="SAM" id="MobiDB-lite"/>
    </source>
</evidence>
<evidence type="ECO:0000313" key="3">
    <source>
        <dbReference type="Proteomes" id="UP000274358"/>
    </source>
</evidence>
<dbReference type="Proteomes" id="UP000274358">
    <property type="component" value="Unassembled WGS sequence"/>
</dbReference>
<sequence>MKTNKPTQTKMAAEPAAGQGEGAGAVQRKLAATPRQASEAAHIAQLKGDAKPKGKTPPPKKGKDK</sequence>
<proteinExistence type="predicted"/>
<dbReference type="AlphaFoldDB" id="A0A3S0RMV7"/>
<feature type="region of interest" description="Disordered" evidence="1">
    <location>
        <begin position="1"/>
        <end position="65"/>
    </location>
</feature>
<name>A0A3S0RMV7_9GAMM</name>
<protein>
    <submittedName>
        <fullName evidence="2">Uncharacterized protein</fullName>
    </submittedName>
</protein>
<accession>A0A3S0RMV7</accession>
<reference evidence="2 3" key="1">
    <citation type="submission" date="2018-12" db="EMBL/GenBank/DDBJ databases">
        <title>Dyella dinghuensis sp. nov. DHOA06 and Dyella choica sp. nov. 4M-K27, isolated from forest soil.</title>
        <authorList>
            <person name="Qiu L.-H."/>
            <person name="Gao Z.-H."/>
        </authorList>
    </citation>
    <scope>NUCLEOTIDE SEQUENCE [LARGE SCALE GENOMIC DNA]</scope>
    <source>
        <strain evidence="2 3">4M-K27</strain>
    </source>
</reference>
<keyword evidence="3" id="KW-1185">Reference proteome</keyword>